<keyword evidence="3" id="KW-1185">Reference proteome</keyword>
<evidence type="ECO:0000313" key="2">
    <source>
        <dbReference type="EMBL" id="AWU76009.1"/>
    </source>
</evidence>
<accession>A0A2U9R4L2</accession>
<dbReference type="Proteomes" id="UP000249293">
    <property type="component" value="Chromosome 2"/>
</dbReference>
<protein>
    <submittedName>
        <fullName evidence="2">Uncharacterized protein</fullName>
    </submittedName>
</protein>
<evidence type="ECO:0000313" key="3">
    <source>
        <dbReference type="Proteomes" id="UP000249293"/>
    </source>
</evidence>
<proteinExistence type="predicted"/>
<name>A0A2U9R4L2_PICKU</name>
<dbReference type="EMBL" id="CP028774">
    <property type="protein sequence ID" value="AWU76009.1"/>
    <property type="molecule type" value="Genomic_DNA"/>
</dbReference>
<reference evidence="2 3" key="1">
    <citation type="submission" date="2018-06" db="EMBL/GenBank/DDBJ databases">
        <title>Population genomics shows no distinction between pathogenic Candida krusei and environmental Pichia kudriavzevii: One species, four names.</title>
        <authorList>
            <person name="Douglass A.P."/>
            <person name="Offei B."/>
            <person name="Braun-Galleani S."/>
            <person name="Coughlan A.Y."/>
            <person name="Martos A."/>
            <person name="Ortiz-Merino R.A."/>
            <person name="Byrne K.P."/>
            <person name="Wolfe K.H."/>
        </authorList>
    </citation>
    <scope>NUCLEOTIDE SEQUENCE [LARGE SCALE GENOMIC DNA]</scope>
    <source>
        <strain evidence="2 3">CBS573</strain>
    </source>
</reference>
<keyword evidence="1" id="KW-0175">Coiled coil</keyword>
<dbReference type="KEGG" id="pkz:C5L36_0B12370"/>
<organism evidence="2 3">
    <name type="scientific">Pichia kudriavzevii</name>
    <name type="common">Yeast</name>
    <name type="synonym">Issatchenkia orientalis</name>
    <dbReference type="NCBI Taxonomy" id="4909"/>
    <lineage>
        <taxon>Eukaryota</taxon>
        <taxon>Fungi</taxon>
        <taxon>Dikarya</taxon>
        <taxon>Ascomycota</taxon>
        <taxon>Saccharomycotina</taxon>
        <taxon>Pichiomycetes</taxon>
        <taxon>Pichiales</taxon>
        <taxon>Pichiaceae</taxon>
        <taxon>Pichia</taxon>
    </lineage>
</organism>
<dbReference type="VEuPathDB" id="FungiDB:C5L36_0B12370"/>
<dbReference type="GeneID" id="40383774"/>
<dbReference type="AlphaFoldDB" id="A0A2U9R4L2"/>
<evidence type="ECO:0000256" key="1">
    <source>
        <dbReference type="SAM" id="Coils"/>
    </source>
</evidence>
<feature type="coiled-coil region" evidence="1">
    <location>
        <begin position="95"/>
        <end position="122"/>
    </location>
</feature>
<sequence>MQFSCFGVFLLFTKHMDSVHERLATLRAIKQLEENTNDEKRLQKFRILAMLKQMKTVPISTTISPTISSSLALVKSQQLEKSASIPFHDQLETQLEFQKGLAAQLDQLLDKLNRQLSNHVEDEIIDNDTLISKMDALKSKSKRLSSYIRLVVDEYLFDKEFVHLFSKLDDEAVKSRRQKFLRLLEALLNNNIVNPNSGEAKYITLQSIDDPLVRFLILNRLVVVHPKFQNKITLRDLSHDI</sequence>
<dbReference type="OrthoDB" id="3997871at2759"/>
<dbReference type="RefSeq" id="XP_029321486.1">
    <property type="nucleotide sequence ID" value="XM_029465627.1"/>
</dbReference>
<gene>
    <name evidence="2" type="ORF">C5L36_0B12370</name>
</gene>